<protein>
    <submittedName>
        <fullName evidence="3">Uncharacterized protein</fullName>
    </submittedName>
</protein>
<reference evidence="3" key="1">
    <citation type="submission" date="2022-11" db="UniProtKB">
        <authorList>
            <consortium name="WormBaseParasite"/>
        </authorList>
    </citation>
    <scope>IDENTIFICATION</scope>
</reference>
<dbReference type="Proteomes" id="UP000887572">
    <property type="component" value="Unplaced"/>
</dbReference>
<feature type="chain" id="PRO_5037846459" evidence="1">
    <location>
        <begin position="22"/>
        <end position="241"/>
    </location>
</feature>
<dbReference type="AlphaFoldDB" id="A0A914GT77"/>
<organism evidence="2 3">
    <name type="scientific">Globodera rostochiensis</name>
    <name type="common">Golden nematode worm</name>
    <name type="synonym">Heterodera rostochiensis</name>
    <dbReference type="NCBI Taxonomy" id="31243"/>
    <lineage>
        <taxon>Eukaryota</taxon>
        <taxon>Metazoa</taxon>
        <taxon>Ecdysozoa</taxon>
        <taxon>Nematoda</taxon>
        <taxon>Chromadorea</taxon>
        <taxon>Rhabditida</taxon>
        <taxon>Tylenchina</taxon>
        <taxon>Tylenchomorpha</taxon>
        <taxon>Tylenchoidea</taxon>
        <taxon>Heteroderidae</taxon>
        <taxon>Heteroderinae</taxon>
        <taxon>Globodera</taxon>
    </lineage>
</organism>
<name>A0A914GT77_GLORO</name>
<dbReference type="WBParaSite" id="Gr19_v10_g1018.t1">
    <property type="protein sequence ID" value="Gr19_v10_g1018.t1"/>
    <property type="gene ID" value="Gr19_v10_g1018"/>
</dbReference>
<evidence type="ECO:0000313" key="2">
    <source>
        <dbReference type="Proteomes" id="UP000887572"/>
    </source>
</evidence>
<evidence type="ECO:0000313" key="3">
    <source>
        <dbReference type="WBParaSite" id="Gr19_v10_g1018.t1"/>
    </source>
</evidence>
<accession>A0A914GT77</accession>
<keyword evidence="1" id="KW-0732">Signal</keyword>
<evidence type="ECO:0000256" key="1">
    <source>
        <dbReference type="SAM" id="SignalP"/>
    </source>
</evidence>
<keyword evidence="2" id="KW-1185">Reference proteome</keyword>
<sequence length="241" mass="28276">MTDLLHFWYSLLIVLIQQAHLNYSAYVAEVDLSLTQMSQIMIKLGQFLSTKIENKMPTVEQMIANLKELQIASISHFFDFDNKNEIMPIILYNLVESLPKLGKGIKQSAANSPNFDLNTELAQLTLEQNLLILEGLFDFGWFNGSKLIYDPKHKELLKTKAGAKWRLIDWHFYEKLEKKFWEVRNTIRHILSIDMQSTLFQNWNPTQIKVKFRWLRAAENEEIAKIMGNAKEKNKTERKKL</sequence>
<proteinExistence type="predicted"/>
<feature type="signal peptide" evidence="1">
    <location>
        <begin position="1"/>
        <end position="21"/>
    </location>
</feature>